<dbReference type="Proteomes" id="UP000324222">
    <property type="component" value="Unassembled WGS sequence"/>
</dbReference>
<comment type="caution">
    <text evidence="1">The sequence shown here is derived from an EMBL/GenBank/DDBJ whole genome shotgun (WGS) entry which is preliminary data.</text>
</comment>
<sequence>MQVGYPSPSSSCATHHITGRRAVPALSISSTNCSSLERWTPNSAVQMFAVLCEAVGRRGSGMDGGDKCSNSAHPAGRTLQVFFIGEG</sequence>
<dbReference type="EMBL" id="VSRR010021117">
    <property type="protein sequence ID" value="MPC63674.1"/>
    <property type="molecule type" value="Genomic_DNA"/>
</dbReference>
<dbReference type="AlphaFoldDB" id="A0A5B7H4A5"/>
<name>A0A5B7H4A5_PORTR</name>
<proteinExistence type="predicted"/>
<evidence type="ECO:0000313" key="1">
    <source>
        <dbReference type="EMBL" id="MPC63674.1"/>
    </source>
</evidence>
<protein>
    <submittedName>
        <fullName evidence="1">Uncharacterized protein</fullName>
    </submittedName>
</protein>
<gene>
    <name evidence="1" type="ORF">E2C01_057775</name>
</gene>
<reference evidence="1 2" key="1">
    <citation type="submission" date="2019-05" db="EMBL/GenBank/DDBJ databases">
        <title>Another draft genome of Portunus trituberculatus and its Hox gene families provides insights of decapod evolution.</title>
        <authorList>
            <person name="Jeong J.-H."/>
            <person name="Song I."/>
            <person name="Kim S."/>
            <person name="Choi T."/>
            <person name="Kim D."/>
            <person name="Ryu S."/>
            <person name="Kim W."/>
        </authorList>
    </citation>
    <scope>NUCLEOTIDE SEQUENCE [LARGE SCALE GENOMIC DNA]</scope>
    <source>
        <tissue evidence="1">Muscle</tissue>
    </source>
</reference>
<accession>A0A5B7H4A5</accession>
<evidence type="ECO:0000313" key="2">
    <source>
        <dbReference type="Proteomes" id="UP000324222"/>
    </source>
</evidence>
<organism evidence="1 2">
    <name type="scientific">Portunus trituberculatus</name>
    <name type="common">Swimming crab</name>
    <name type="synonym">Neptunus trituberculatus</name>
    <dbReference type="NCBI Taxonomy" id="210409"/>
    <lineage>
        <taxon>Eukaryota</taxon>
        <taxon>Metazoa</taxon>
        <taxon>Ecdysozoa</taxon>
        <taxon>Arthropoda</taxon>
        <taxon>Crustacea</taxon>
        <taxon>Multicrustacea</taxon>
        <taxon>Malacostraca</taxon>
        <taxon>Eumalacostraca</taxon>
        <taxon>Eucarida</taxon>
        <taxon>Decapoda</taxon>
        <taxon>Pleocyemata</taxon>
        <taxon>Brachyura</taxon>
        <taxon>Eubrachyura</taxon>
        <taxon>Portunoidea</taxon>
        <taxon>Portunidae</taxon>
        <taxon>Portuninae</taxon>
        <taxon>Portunus</taxon>
    </lineage>
</organism>
<keyword evidence="2" id="KW-1185">Reference proteome</keyword>